<dbReference type="NCBIfam" id="TIGR02152">
    <property type="entry name" value="D_ribokin_bact"/>
    <property type="match status" value="1"/>
</dbReference>
<dbReference type="Gene3D" id="3.40.1190.20">
    <property type="match status" value="1"/>
</dbReference>
<dbReference type="PRINTS" id="PR00990">
    <property type="entry name" value="RIBOKINASE"/>
</dbReference>
<dbReference type="EMBL" id="JBHSQV010000155">
    <property type="protein sequence ID" value="MFC5987216.1"/>
    <property type="molecule type" value="Genomic_DNA"/>
</dbReference>
<feature type="binding site" evidence="12">
    <location>
        <begin position="223"/>
        <end position="228"/>
    </location>
    <ligand>
        <name>ATP</name>
        <dbReference type="ChEBI" id="CHEBI:30616"/>
    </ligand>
</feature>
<dbReference type="Pfam" id="PF00294">
    <property type="entry name" value="PfkB"/>
    <property type="match status" value="1"/>
</dbReference>
<name>A0ABW1IQ73_9BACL</name>
<feature type="binding site" evidence="12">
    <location>
        <position position="249"/>
    </location>
    <ligand>
        <name>K(+)</name>
        <dbReference type="ChEBI" id="CHEBI:29103"/>
    </ligand>
</feature>
<feature type="binding site" evidence="12">
    <location>
        <position position="255"/>
    </location>
    <ligand>
        <name>substrate</name>
    </ligand>
</feature>
<keyword evidence="12" id="KW-0963">Cytoplasm</keyword>
<comment type="catalytic activity">
    <reaction evidence="12">
        <text>D-ribose + ATP = D-ribose 5-phosphate + ADP + H(+)</text>
        <dbReference type="Rhea" id="RHEA:13697"/>
        <dbReference type="ChEBI" id="CHEBI:15378"/>
        <dbReference type="ChEBI" id="CHEBI:30616"/>
        <dbReference type="ChEBI" id="CHEBI:47013"/>
        <dbReference type="ChEBI" id="CHEBI:78346"/>
        <dbReference type="ChEBI" id="CHEBI:456216"/>
        <dbReference type="EC" id="2.7.1.15"/>
    </reaction>
</comment>
<evidence type="ECO:0000256" key="3">
    <source>
        <dbReference type="ARBA" id="ARBA00016943"/>
    </source>
</evidence>
<evidence type="ECO:0000256" key="2">
    <source>
        <dbReference type="ARBA" id="ARBA00012035"/>
    </source>
</evidence>
<comment type="similarity">
    <text evidence="12">Belongs to the carbohydrate kinase PfkB family. Ribokinase subfamily.</text>
</comment>
<keyword evidence="11 12" id="KW-0119">Carbohydrate metabolism</keyword>
<evidence type="ECO:0000256" key="10">
    <source>
        <dbReference type="ARBA" id="ARBA00022958"/>
    </source>
</evidence>
<feature type="binding site" evidence="12">
    <location>
        <position position="288"/>
    </location>
    <ligand>
        <name>K(+)</name>
        <dbReference type="ChEBI" id="CHEBI:29103"/>
    </ligand>
</feature>
<evidence type="ECO:0000256" key="9">
    <source>
        <dbReference type="ARBA" id="ARBA00022842"/>
    </source>
</evidence>
<evidence type="ECO:0000256" key="8">
    <source>
        <dbReference type="ARBA" id="ARBA00022840"/>
    </source>
</evidence>
<keyword evidence="7 12" id="KW-0418">Kinase</keyword>
<dbReference type="InterPro" id="IPR029056">
    <property type="entry name" value="Ribokinase-like"/>
</dbReference>
<evidence type="ECO:0000256" key="12">
    <source>
        <dbReference type="HAMAP-Rule" id="MF_01987"/>
    </source>
</evidence>
<comment type="pathway">
    <text evidence="12">Carbohydrate metabolism; D-ribose degradation; D-ribose 5-phosphate from beta-D-ribopyranose: step 2/2.</text>
</comment>
<feature type="binding site" evidence="12">
    <location>
        <position position="285"/>
    </location>
    <ligand>
        <name>K(+)</name>
        <dbReference type="ChEBI" id="CHEBI:29103"/>
    </ligand>
</feature>
<dbReference type="PANTHER" id="PTHR10584">
    <property type="entry name" value="SUGAR KINASE"/>
    <property type="match status" value="1"/>
</dbReference>
<keyword evidence="4 12" id="KW-0808">Transferase</keyword>
<reference evidence="15" key="1">
    <citation type="journal article" date="2019" name="Int. J. Syst. Evol. Microbiol.">
        <title>The Global Catalogue of Microorganisms (GCM) 10K type strain sequencing project: providing services to taxonomists for standard genome sequencing and annotation.</title>
        <authorList>
            <consortium name="The Broad Institute Genomics Platform"/>
            <consortium name="The Broad Institute Genome Sequencing Center for Infectious Disease"/>
            <person name="Wu L."/>
            <person name="Ma J."/>
        </authorList>
    </citation>
    <scope>NUCLEOTIDE SEQUENCE [LARGE SCALE GENOMIC DNA]</scope>
    <source>
        <strain evidence="15">CCM 8749</strain>
    </source>
</reference>
<dbReference type="InterPro" id="IPR011611">
    <property type="entry name" value="PfkB_dom"/>
</dbReference>
<dbReference type="InterPro" id="IPR011877">
    <property type="entry name" value="Ribokinase"/>
</dbReference>
<comment type="subunit">
    <text evidence="12">Homodimer.</text>
</comment>
<comment type="caution">
    <text evidence="12">Lacks conserved residue(s) required for the propagation of feature annotation.</text>
</comment>
<evidence type="ECO:0000256" key="4">
    <source>
        <dbReference type="ARBA" id="ARBA00022679"/>
    </source>
</evidence>
<evidence type="ECO:0000256" key="11">
    <source>
        <dbReference type="ARBA" id="ARBA00023277"/>
    </source>
</evidence>
<protein>
    <recommendedName>
        <fullName evidence="3 12">Ribokinase</fullName>
        <shortName evidence="12">RK</shortName>
        <ecNumber evidence="2 12">2.7.1.15</ecNumber>
    </recommendedName>
</protein>
<feature type="binding site" evidence="12">
    <location>
        <position position="187"/>
    </location>
    <ligand>
        <name>ATP</name>
        <dbReference type="ChEBI" id="CHEBI:30616"/>
    </ligand>
</feature>
<dbReference type="InterPro" id="IPR002173">
    <property type="entry name" value="Carboh/pur_kinase_PfkB_CS"/>
</dbReference>
<evidence type="ECO:0000256" key="6">
    <source>
        <dbReference type="ARBA" id="ARBA00022741"/>
    </source>
</evidence>
<comment type="function">
    <text evidence="12">Catalyzes the phosphorylation of ribose at O-5 in a reaction requiring ATP and magnesium. The resulting D-ribose-5-phosphate can then be used either for sythesis of nucleotides, histidine, and tryptophan, or as a component of the pentose phosphate pathway.</text>
</comment>
<evidence type="ECO:0000313" key="15">
    <source>
        <dbReference type="Proteomes" id="UP001596250"/>
    </source>
</evidence>
<evidence type="ECO:0000313" key="14">
    <source>
        <dbReference type="EMBL" id="MFC5987216.1"/>
    </source>
</evidence>
<evidence type="ECO:0000259" key="13">
    <source>
        <dbReference type="Pfam" id="PF00294"/>
    </source>
</evidence>
<evidence type="ECO:0000256" key="5">
    <source>
        <dbReference type="ARBA" id="ARBA00022723"/>
    </source>
</evidence>
<comment type="similarity">
    <text evidence="1">Belongs to the carbohydrate kinase pfkB family.</text>
</comment>
<feature type="binding site" evidence="12">
    <location>
        <position position="143"/>
    </location>
    <ligand>
        <name>substrate</name>
    </ligand>
</feature>
<keyword evidence="5 12" id="KW-0479">Metal-binding</keyword>
<keyword evidence="6 12" id="KW-0547">Nucleotide-binding</keyword>
<feature type="binding site" evidence="12">
    <location>
        <begin position="254"/>
        <end position="255"/>
    </location>
    <ligand>
        <name>ATP</name>
        <dbReference type="ChEBI" id="CHEBI:30616"/>
    </ligand>
</feature>
<dbReference type="EC" id="2.7.1.15" evidence="2 12"/>
<feature type="binding site" evidence="12">
    <location>
        <position position="290"/>
    </location>
    <ligand>
        <name>K(+)</name>
        <dbReference type="ChEBI" id="CHEBI:29103"/>
    </ligand>
</feature>
<dbReference type="HAMAP" id="MF_01987">
    <property type="entry name" value="Ribokinase"/>
    <property type="match status" value="1"/>
</dbReference>
<dbReference type="PANTHER" id="PTHR10584:SF166">
    <property type="entry name" value="RIBOKINASE"/>
    <property type="match status" value="1"/>
</dbReference>
<feature type="active site" description="Proton acceptor" evidence="12">
    <location>
        <position position="255"/>
    </location>
</feature>
<keyword evidence="15" id="KW-1185">Reference proteome</keyword>
<organism evidence="14 15">
    <name type="scientific">Marinicrinis lubricantis</name>
    <dbReference type="NCBI Taxonomy" id="2086470"/>
    <lineage>
        <taxon>Bacteria</taxon>
        <taxon>Bacillati</taxon>
        <taxon>Bacillota</taxon>
        <taxon>Bacilli</taxon>
        <taxon>Bacillales</taxon>
        <taxon>Paenibacillaceae</taxon>
    </lineage>
</organism>
<evidence type="ECO:0000256" key="1">
    <source>
        <dbReference type="ARBA" id="ARBA00005380"/>
    </source>
</evidence>
<dbReference type="PROSITE" id="PS00583">
    <property type="entry name" value="PFKB_KINASES_1"/>
    <property type="match status" value="1"/>
</dbReference>
<dbReference type="SUPFAM" id="SSF53613">
    <property type="entry name" value="Ribokinase-like"/>
    <property type="match status" value="1"/>
</dbReference>
<dbReference type="RefSeq" id="WP_379894558.1">
    <property type="nucleotide sequence ID" value="NZ_CBCSCT010000049.1"/>
</dbReference>
<comment type="activity regulation">
    <text evidence="12">Activated by a monovalent cation that binds near, but not in, the active site. The most likely occupant of the site in vivo is potassium. Ion binding induces a conformational change that may alter substrate affinity.</text>
</comment>
<feature type="binding site" evidence="12">
    <location>
        <position position="251"/>
    </location>
    <ligand>
        <name>K(+)</name>
        <dbReference type="ChEBI" id="CHEBI:29103"/>
    </ligand>
</feature>
<keyword evidence="10 12" id="KW-0630">Potassium</keyword>
<evidence type="ECO:0000256" key="7">
    <source>
        <dbReference type="ARBA" id="ARBA00022777"/>
    </source>
</evidence>
<gene>
    <name evidence="12 14" type="primary">rbsK</name>
    <name evidence="14" type="ORF">ACFPXP_12445</name>
</gene>
<feature type="domain" description="Carbohydrate kinase PfkB" evidence="13">
    <location>
        <begin position="7"/>
        <end position="297"/>
    </location>
</feature>
<dbReference type="CDD" id="cd01174">
    <property type="entry name" value="ribokinase"/>
    <property type="match status" value="1"/>
</dbReference>
<dbReference type="Proteomes" id="UP001596250">
    <property type="component" value="Unassembled WGS sequence"/>
</dbReference>
<sequence>MTPHRPRISVVGSLNMDLVVSTGRMPTVGETIQGSAIHYIPGGKGANQAVGCARLGAEVSMIGAVGDDAFGQEIIRRMKEKGVEMNHVTIQKGVPTGTATILHLPDDNCIVVVPGANGSVTTEMVEEARDIIETADVLLVQLEIPLQAVERALSIAKKAGVLTVLNPAPAQLLYDSILRLADYMTPNETEFAILSGDRSIEHMDLTTVLSRWQTAHHHKLIVTRGSEGVSYLSEGQLKHVPAPKVKPVDTVGAGDCFNAAFGFAMACGYTIDKALKFAVKAASISVTRFGAQDSMPTIEEVGES</sequence>
<accession>A0ABW1IQ73</accession>
<comment type="subcellular location">
    <subcellularLocation>
        <location evidence="12">Cytoplasm</location>
    </subcellularLocation>
</comment>
<comment type="cofactor">
    <cofactor evidence="12">
        <name>Mg(2+)</name>
        <dbReference type="ChEBI" id="CHEBI:18420"/>
    </cofactor>
    <text evidence="12">Requires a divalent cation, most likely magnesium in vivo, as an electrophilic catalyst to aid phosphoryl group transfer. It is the chelate of the metal and the nucleotide that is the actual substrate.</text>
</comment>
<dbReference type="GO" id="GO:0004747">
    <property type="term" value="F:ribokinase activity"/>
    <property type="evidence" value="ECO:0007669"/>
    <property type="project" value="UniProtKB-EC"/>
</dbReference>
<proteinExistence type="inferred from homology"/>
<keyword evidence="9 12" id="KW-0460">Magnesium</keyword>
<feature type="binding site" evidence="12">
    <location>
        <position position="294"/>
    </location>
    <ligand>
        <name>K(+)</name>
        <dbReference type="ChEBI" id="CHEBI:29103"/>
    </ligand>
</feature>
<feature type="binding site" evidence="12">
    <location>
        <begin position="15"/>
        <end position="17"/>
    </location>
    <ligand>
        <name>substrate</name>
    </ligand>
</feature>
<keyword evidence="8 12" id="KW-0067">ATP-binding</keyword>
<comment type="caution">
    <text evidence="14">The sequence shown here is derived from an EMBL/GenBank/DDBJ whole genome shotgun (WGS) entry which is preliminary data.</text>
</comment>
<feature type="binding site" evidence="12">
    <location>
        <begin position="43"/>
        <end position="47"/>
    </location>
    <ligand>
        <name>substrate</name>
    </ligand>
</feature>
<dbReference type="InterPro" id="IPR002139">
    <property type="entry name" value="Ribo/fructo_kinase"/>
</dbReference>